<name>A0A5B7IPQ4_PORTR</name>
<gene>
    <name evidence="2" type="ORF">E2C01_079214</name>
</gene>
<dbReference type="AlphaFoldDB" id="A0A5B7IPQ4"/>
<evidence type="ECO:0000256" key="1">
    <source>
        <dbReference type="SAM" id="MobiDB-lite"/>
    </source>
</evidence>
<protein>
    <submittedName>
        <fullName evidence="2">Uncharacterized protein</fullName>
    </submittedName>
</protein>
<comment type="caution">
    <text evidence="2">The sequence shown here is derived from an EMBL/GenBank/DDBJ whole genome shotgun (WGS) entry which is preliminary data.</text>
</comment>
<feature type="region of interest" description="Disordered" evidence="1">
    <location>
        <begin position="1"/>
        <end position="23"/>
    </location>
</feature>
<reference evidence="2 3" key="1">
    <citation type="submission" date="2019-05" db="EMBL/GenBank/DDBJ databases">
        <title>Another draft genome of Portunus trituberculatus and its Hox gene families provides insights of decapod evolution.</title>
        <authorList>
            <person name="Jeong J.-H."/>
            <person name="Song I."/>
            <person name="Kim S."/>
            <person name="Choi T."/>
            <person name="Kim D."/>
            <person name="Ryu S."/>
            <person name="Kim W."/>
        </authorList>
    </citation>
    <scope>NUCLEOTIDE SEQUENCE [LARGE SCALE GENOMIC DNA]</scope>
    <source>
        <tissue evidence="2">Muscle</tissue>
    </source>
</reference>
<evidence type="ECO:0000313" key="2">
    <source>
        <dbReference type="EMBL" id="MPC84475.1"/>
    </source>
</evidence>
<keyword evidence="3" id="KW-1185">Reference proteome</keyword>
<dbReference type="EMBL" id="VSRR010065526">
    <property type="protein sequence ID" value="MPC84475.1"/>
    <property type="molecule type" value="Genomic_DNA"/>
</dbReference>
<feature type="compositionally biased region" description="Polar residues" evidence="1">
    <location>
        <begin position="1"/>
        <end position="12"/>
    </location>
</feature>
<evidence type="ECO:0000313" key="3">
    <source>
        <dbReference type="Proteomes" id="UP000324222"/>
    </source>
</evidence>
<proteinExistence type="predicted"/>
<organism evidence="2 3">
    <name type="scientific">Portunus trituberculatus</name>
    <name type="common">Swimming crab</name>
    <name type="synonym">Neptunus trituberculatus</name>
    <dbReference type="NCBI Taxonomy" id="210409"/>
    <lineage>
        <taxon>Eukaryota</taxon>
        <taxon>Metazoa</taxon>
        <taxon>Ecdysozoa</taxon>
        <taxon>Arthropoda</taxon>
        <taxon>Crustacea</taxon>
        <taxon>Multicrustacea</taxon>
        <taxon>Malacostraca</taxon>
        <taxon>Eumalacostraca</taxon>
        <taxon>Eucarida</taxon>
        <taxon>Decapoda</taxon>
        <taxon>Pleocyemata</taxon>
        <taxon>Brachyura</taxon>
        <taxon>Eubrachyura</taxon>
        <taxon>Portunoidea</taxon>
        <taxon>Portunidae</taxon>
        <taxon>Portuninae</taxon>
        <taxon>Portunus</taxon>
    </lineage>
</organism>
<sequence>MRATRTGSSAGQRQLLVGTETTTTRTKLGRLKYPHPCASGPIIIALSTCVATTSGPHFLSLAEIPTHSMK</sequence>
<dbReference type="Proteomes" id="UP000324222">
    <property type="component" value="Unassembled WGS sequence"/>
</dbReference>
<accession>A0A5B7IPQ4</accession>